<evidence type="ECO:0000259" key="1">
    <source>
        <dbReference type="PROSITE" id="PS51212"/>
    </source>
</evidence>
<dbReference type="Proteomes" id="UP000594262">
    <property type="component" value="Unplaced"/>
</dbReference>
<organism evidence="2 3">
    <name type="scientific">Clytia hemisphaerica</name>
    <dbReference type="NCBI Taxonomy" id="252671"/>
    <lineage>
        <taxon>Eukaryota</taxon>
        <taxon>Metazoa</taxon>
        <taxon>Cnidaria</taxon>
        <taxon>Hydrozoa</taxon>
        <taxon>Hydroidolina</taxon>
        <taxon>Leptothecata</taxon>
        <taxon>Obeliida</taxon>
        <taxon>Clytiidae</taxon>
        <taxon>Clytia</taxon>
    </lineage>
</organism>
<dbReference type="InterPro" id="IPR002889">
    <property type="entry name" value="WSC_carb-bd"/>
</dbReference>
<proteinExistence type="predicted"/>
<dbReference type="AlphaFoldDB" id="A0A7M5WVW2"/>
<sequence>GSQAQCEEEKFETFLQGVYQEGCQCMTVPSNEDDWNKEICSGAEYFGCSNASLQQEAIRVNLTTFLSPKVCIRVCQTMGYAEAVIGGDNGCYCQNSGLELERSYVSEEKCFSACRYEPDFSCGNSSYKHLYTTGMMGPLESSDGLCSKSACVNGTYCVRMFDTEFCVCNQTSSAKPEECYG</sequence>
<evidence type="ECO:0000313" key="3">
    <source>
        <dbReference type="Proteomes" id="UP000594262"/>
    </source>
</evidence>
<keyword evidence="3" id="KW-1185">Reference proteome</keyword>
<evidence type="ECO:0000313" key="2">
    <source>
        <dbReference type="EnsemblMetazoa" id="CLYHEMP013673.1"/>
    </source>
</evidence>
<name>A0A7M5WVW2_9CNID</name>
<protein>
    <recommendedName>
        <fullName evidence="1">WSC domain-containing protein</fullName>
    </recommendedName>
</protein>
<feature type="domain" description="WSC" evidence="1">
    <location>
        <begin position="42"/>
        <end position="134"/>
    </location>
</feature>
<reference evidence="2" key="1">
    <citation type="submission" date="2021-01" db="UniProtKB">
        <authorList>
            <consortium name="EnsemblMetazoa"/>
        </authorList>
    </citation>
    <scope>IDENTIFICATION</scope>
</reference>
<accession>A0A7M5WVW2</accession>
<dbReference type="PROSITE" id="PS51212">
    <property type="entry name" value="WSC"/>
    <property type="match status" value="1"/>
</dbReference>
<dbReference type="EnsemblMetazoa" id="CLYHEMT013673.1">
    <property type="protein sequence ID" value="CLYHEMP013673.1"/>
    <property type="gene ID" value="CLYHEMG013673"/>
</dbReference>